<feature type="region of interest" description="Disordered" evidence="2">
    <location>
        <begin position="1"/>
        <end position="33"/>
    </location>
</feature>
<evidence type="ECO:0000256" key="2">
    <source>
        <dbReference type="SAM" id="MobiDB-lite"/>
    </source>
</evidence>
<sequence length="748" mass="83131">MADPPPLCHSTPAKDIDSKKSTNTGEQNLETDAPEFFNTFGSKEEFFAFAVGATAPRDKHGAADTESLSSKPVESLASKPAESVVASVMSASPRKRQVSSKGAQSIATTAEAGSRKANIPPEDMPADFVQGFVESLNISQKPDELEDMPADFVKEFQESVKLSQKLSDNLQRLAGRWNSGSFKTNADKQTSATVPKAEQPTHPADSEGFVAFDIDSKPPWQDRSPLRRNGQDTGMTEASRFGMDPDAVSVPSDPSAVMDRTFAKNNSTFFIQSESSASRPHASIVSKGNITSHKAAEDKSAKVTISGRDPFELSETHISTTAPVKQEPAATVEQLLAALAEDPQPTKQEDPAAAREKLRKDKIEAWVSKVPASKPGQKHVHAFDTDEPIIDVPPTSPPKPVPLRLSPPINKHLTQRRHSDSFCSSGPIRQASAATVGAKPYVPSKDPKPRPRTPTKRMKYAKGQSGKPQPSGNEAPDLTNKENTKEPTDQDEPSVTADDEVDLYVPGQQKSLLLEEELRKEPYFSRLVPFKDLEDPSEKNRRFSRILLEEQYGKLWIGAYDNVKGRVTGVYNPITGKREFDKRKGEKEIYDPSSERVGTVDWKAHQVFECYFAMRETLKELKKLTGRQEFVEREIPRLEKLLAKGECDTFAGVDEMATMIRSQKLEMYTILPGRLIKLRTRQTLLKRAGENNLWDIAKQDYKFHYSGEMLYGILFMRDYFAGIEEGLSEEDLVKAKVQIEIPHYGDKF</sequence>
<keyword evidence="4" id="KW-1185">Reference proteome</keyword>
<reference evidence="3 4" key="1">
    <citation type="submission" date="2023-08" db="EMBL/GenBank/DDBJ databases">
        <authorList>
            <person name="Palmer J.M."/>
        </authorList>
    </citation>
    <scope>NUCLEOTIDE SEQUENCE [LARGE SCALE GENOMIC DNA]</scope>
    <source>
        <strain evidence="3 4">TWF481</strain>
    </source>
</reference>
<feature type="compositionally biased region" description="Polar residues" evidence="2">
    <location>
        <begin position="21"/>
        <end position="30"/>
    </location>
</feature>
<feature type="region of interest" description="Disordered" evidence="2">
    <location>
        <begin position="56"/>
        <end position="125"/>
    </location>
</feature>
<dbReference type="Proteomes" id="UP001370758">
    <property type="component" value="Unassembled WGS sequence"/>
</dbReference>
<name>A0AAV9VWY2_9PEZI</name>
<gene>
    <name evidence="3" type="ORF">TWF481_001720</name>
</gene>
<feature type="region of interest" description="Disordered" evidence="2">
    <location>
        <begin position="272"/>
        <end position="303"/>
    </location>
</feature>
<feature type="coiled-coil region" evidence="1">
    <location>
        <begin position="614"/>
        <end position="641"/>
    </location>
</feature>
<feature type="compositionally biased region" description="Basic residues" evidence="2">
    <location>
        <begin position="450"/>
        <end position="460"/>
    </location>
</feature>
<dbReference type="AlphaFoldDB" id="A0AAV9VWY2"/>
<dbReference type="EMBL" id="JAVHJL010000010">
    <property type="protein sequence ID" value="KAK6496732.1"/>
    <property type="molecule type" value="Genomic_DNA"/>
</dbReference>
<feature type="compositionally biased region" description="Polar residues" evidence="2">
    <location>
        <begin position="178"/>
        <end position="193"/>
    </location>
</feature>
<evidence type="ECO:0000313" key="4">
    <source>
        <dbReference type="Proteomes" id="UP001370758"/>
    </source>
</evidence>
<keyword evidence="1" id="KW-0175">Coiled coil</keyword>
<feature type="region of interest" description="Disordered" evidence="2">
    <location>
        <begin position="339"/>
        <end position="358"/>
    </location>
</feature>
<evidence type="ECO:0000313" key="3">
    <source>
        <dbReference type="EMBL" id="KAK6496732.1"/>
    </source>
</evidence>
<feature type="compositionally biased region" description="Basic and acidic residues" evidence="2">
    <location>
        <begin position="347"/>
        <end position="358"/>
    </location>
</feature>
<feature type="region of interest" description="Disordered" evidence="2">
    <location>
        <begin position="369"/>
        <end position="503"/>
    </location>
</feature>
<proteinExistence type="predicted"/>
<protein>
    <submittedName>
        <fullName evidence="3">Uncharacterized protein</fullName>
    </submittedName>
</protein>
<comment type="caution">
    <text evidence="3">The sequence shown here is derived from an EMBL/GenBank/DDBJ whole genome shotgun (WGS) entry which is preliminary data.</text>
</comment>
<evidence type="ECO:0000256" key="1">
    <source>
        <dbReference type="SAM" id="Coils"/>
    </source>
</evidence>
<feature type="region of interest" description="Disordered" evidence="2">
    <location>
        <begin position="177"/>
        <end position="254"/>
    </location>
</feature>
<accession>A0AAV9VWY2</accession>
<feature type="compositionally biased region" description="Low complexity" evidence="2">
    <location>
        <begin position="81"/>
        <end position="92"/>
    </location>
</feature>
<feature type="compositionally biased region" description="Polar residues" evidence="2">
    <location>
        <begin position="99"/>
        <end position="108"/>
    </location>
</feature>
<feature type="compositionally biased region" description="Acidic residues" evidence="2">
    <location>
        <begin position="489"/>
        <end position="502"/>
    </location>
</feature>
<organism evidence="3 4">
    <name type="scientific">Arthrobotrys musiformis</name>
    <dbReference type="NCBI Taxonomy" id="47236"/>
    <lineage>
        <taxon>Eukaryota</taxon>
        <taxon>Fungi</taxon>
        <taxon>Dikarya</taxon>
        <taxon>Ascomycota</taxon>
        <taxon>Pezizomycotina</taxon>
        <taxon>Orbiliomycetes</taxon>
        <taxon>Orbiliales</taxon>
        <taxon>Orbiliaceae</taxon>
        <taxon>Arthrobotrys</taxon>
    </lineage>
</organism>
<feature type="compositionally biased region" description="Basic and acidic residues" evidence="2">
    <location>
        <begin position="479"/>
        <end position="488"/>
    </location>
</feature>